<evidence type="ECO:0008006" key="4">
    <source>
        <dbReference type="Google" id="ProtNLM"/>
    </source>
</evidence>
<dbReference type="OrthoDB" id="8553502at2"/>
<dbReference type="Proteomes" id="UP000311008">
    <property type="component" value="Chromosome"/>
</dbReference>
<accession>A0A5B8CPI9</accession>
<keyword evidence="1" id="KW-0472">Membrane</keyword>
<keyword evidence="1" id="KW-1133">Transmembrane helix</keyword>
<reference evidence="3" key="1">
    <citation type="journal article" date="2019" name="ISME J.">
        <title>Evolution in action: habitat transition from sediment to the pelagial leads to genome streamlining in Methylophilaceae.</title>
        <authorList>
            <person name="Salcher M."/>
            <person name="Schaefle D."/>
            <person name="Kaspar M."/>
            <person name="Neuenschwander S.M."/>
            <person name="Ghai R."/>
        </authorList>
    </citation>
    <scope>NUCLEOTIDE SEQUENCE [LARGE SCALE GENOMIC DNA]</scope>
    <source>
        <strain evidence="3">MMS-M-51</strain>
    </source>
</reference>
<organism evidence="2 3">
    <name type="scientific">Methylophilus medardicus</name>
    <dbReference type="NCBI Taxonomy" id="2588534"/>
    <lineage>
        <taxon>Bacteria</taxon>
        <taxon>Pseudomonadati</taxon>
        <taxon>Pseudomonadota</taxon>
        <taxon>Betaproteobacteria</taxon>
        <taxon>Nitrosomonadales</taxon>
        <taxon>Methylophilaceae</taxon>
        <taxon>Methylophilus</taxon>
    </lineage>
</organism>
<gene>
    <name evidence="2" type="ORF">FIU01_00225</name>
</gene>
<evidence type="ECO:0000256" key="1">
    <source>
        <dbReference type="SAM" id="Phobius"/>
    </source>
</evidence>
<dbReference type="KEGG" id="mmec:FIU01_00225"/>
<protein>
    <recommendedName>
        <fullName evidence="4">DUF4105 domain-containing protein</fullName>
    </recommendedName>
</protein>
<evidence type="ECO:0000313" key="3">
    <source>
        <dbReference type="Proteomes" id="UP000311008"/>
    </source>
</evidence>
<proteinExistence type="predicted"/>
<evidence type="ECO:0000313" key="2">
    <source>
        <dbReference type="EMBL" id="QDC43099.1"/>
    </source>
</evidence>
<dbReference type="AlphaFoldDB" id="A0A5B8CPI9"/>
<keyword evidence="1" id="KW-0812">Transmembrane</keyword>
<feature type="transmembrane region" description="Helical" evidence="1">
    <location>
        <begin position="503"/>
        <end position="524"/>
    </location>
</feature>
<name>A0A5B8CPI9_9PROT</name>
<dbReference type="RefSeq" id="WP_140001834.1">
    <property type="nucleotide sequence ID" value="NZ_CP040946.1"/>
</dbReference>
<sequence>MRRLLGVGVSLMSIFAYGDTHVDALGLYQPSQFEVEQGAACTQCRVSPQARWYFRHETFLVPRQGEPVVTIEDSKHWLEDVEALNPTALPSLVWTGSRHLWTQMTLEGHTQRVTTADGQRFQFALVPKIASNRSYWNARTTDFFANQPLRIRGELVDQTVIARTVWPQAYKLDLAATMRPLQAEESLQSLVQDAKGGARRPHESRLLWEKSPGLAQQSAGKAVLGILLNGAQGDDDEAHGGHFALATGHVAADGGYASWLVNNYYSLATHSEKGIIAGVTPFDQYMGDLNSGQAFYRPSYMVVAVFSQPQVPSQVQALSNRVMQHFYRHDIVYDHALENCAGISMDTLRQLGWRVPLRGVESSLKASAAYWVVAATEHSLQKGRAMYDYLNTEMTRLFPAVAFDAIGNDLLHIARTGQTTTLDAGVMQGMASQLEAIYFVRIPQIPSSRADGQAPVYRFAQYLQQAPADRSQWKIIPVTPNPLPNHLQPDVPTQAPRPALLPLPAFLMLVSVIGLVALLLYCAWRWLKRNAQIHPTGK</sequence>
<dbReference type="EMBL" id="CP040946">
    <property type="protein sequence ID" value="QDC43099.1"/>
    <property type="molecule type" value="Genomic_DNA"/>
</dbReference>
<keyword evidence="3" id="KW-1185">Reference proteome</keyword>